<protein>
    <submittedName>
        <fullName evidence="7">Uncharacterized protein</fullName>
    </submittedName>
</protein>
<evidence type="ECO:0000256" key="5">
    <source>
        <dbReference type="ARBA" id="ARBA00023157"/>
    </source>
</evidence>
<reference evidence="7" key="1">
    <citation type="submission" date="2022-03" db="EMBL/GenBank/DDBJ databases">
        <authorList>
            <person name="Martin C."/>
        </authorList>
    </citation>
    <scope>NUCLEOTIDE SEQUENCE</scope>
</reference>
<dbReference type="InterPro" id="IPR014716">
    <property type="entry name" value="Fibrinogen_a/b/g_C_1"/>
</dbReference>
<accession>A0A8J1YCC8</accession>
<dbReference type="CDD" id="cd00087">
    <property type="entry name" value="FReD"/>
    <property type="match status" value="1"/>
</dbReference>
<dbReference type="Pfam" id="PF00147">
    <property type="entry name" value="Fibrinogen_C"/>
    <property type="match status" value="1"/>
</dbReference>
<keyword evidence="3" id="KW-0732">Signal</keyword>
<dbReference type="Gene3D" id="3.90.215.10">
    <property type="entry name" value="Gamma Fibrinogen, chain A, domain 1"/>
    <property type="match status" value="1"/>
</dbReference>
<organism evidence="7 8">
    <name type="scientific">Owenia fusiformis</name>
    <name type="common">Polychaete worm</name>
    <dbReference type="NCBI Taxonomy" id="6347"/>
    <lineage>
        <taxon>Eukaryota</taxon>
        <taxon>Metazoa</taxon>
        <taxon>Spiralia</taxon>
        <taxon>Lophotrochozoa</taxon>
        <taxon>Annelida</taxon>
        <taxon>Polychaeta</taxon>
        <taxon>Sedentaria</taxon>
        <taxon>Canalipalpata</taxon>
        <taxon>Sabellida</taxon>
        <taxon>Oweniida</taxon>
        <taxon>Oweniidae</taxon>
        <taxon>Owenia</taxon>
    </lineage>
</organism>
<dbReference type="AlphaFoldDB" id="A0A8J1YCC8"/>
<dbReference type="InterPro" id="IPR037579">
    <property type="entry name" value="FIB_ANG-like"/>
</dbReference>
<keyword evidence="6" id="KW-0325">Glycoprotein</keyword>
<dbReference type="PROSITE" id="PS00514">
    <property type="entry name" value="FIBRINOGEN_C_1"/>
    <property type="match status" value="1"/>
</dbReference>
<evidence type="ECO:0000256" key="2">
    <source>
        <dbReference type="ARBA" id="ARBA00022525"/>
    </source>
</evidence>
<keyword evidence="8" id="KW-1185">Reference proteome</keyword>
<comment type="subcellular location">
    <subcellularLocation>
        <location evidence="1">Secreted</location>
    </subcellularLocation>
</comment>
<evidence type="ECO:0000256" key="4">
    <source>
        <dbReference type="ARBA" id="ARBA00023054"/>
    </source>
</evidence>
<proteinExistence type="predicted"/>
<keyword evidence="5" id="KW-1015">Disulfide bond</keyword>
<dbReference type="OrthoDB" id="1890790at2759"/>
<dbReference type="InterPro" id="IPR036056">
    <property type="entry name" value="Fibrinogen-like_C"/>
</dbReference>
<dbReference type="InterPro" id="IPR002181">
    <property type="entry name" value="Fibrinogen_a/b/g_C_dom"/>
</dbReference>
<evidence type="ECO:0000256" key="6">
    <source>
        <dbReference type="ARBA" id="ARBA00023180"/>
    </source>
</evidence>
<dbReference type="SUPFAM" id="SSF56496">
    <property type="entry name" value="Fibrinogen C-terminal domain-like"/>
    <property type="match status" value="1"/>
</dbReference>
<dbReference type="PANTHER" id="PTHR47221">
    <property type="entry name" value="FIBRINOGEN ALPHA CHAIN"/>
    <property type="match status" value="1"/>
</dbReference>
<evidence type="ECO:0000256" key="1">
    <source>
        <dbReference type="ARBA" id="ARBA00004613"/>
    </source>
</evidence>
<evidence type="ECO:0000313" key="8">
    <source>
        <dbReference type="Proteomes" id="UP000749559"/>
    </source>
</evidence>
<dbReference type="EMBL" id="CAIIXF020000006">
    <property type="protein sequence ID" value="CAH1787648.1"/>
    <property type="molecule type" value="Genomic_DNA"/>
</dbReference>
<dbReference type="NCBIfam" id="NF040941">
    <property type="entry name" value="GGGWT_bact"/>
    <property type="match status" value="1"/>
</dbReference>
<sequence length="334" mass="39156">MDLIQCFTIAILWTIHVTTVVGQPGTHGLCATMSYRDMRLKQQNNHHCQMLENIQHEIMYTDKNERHRKHNQIMNVLLGLETKMNMLLDEGVHQVVFRPPPEVGTFVEMDDMPVLHDCSALLKFGLTTSGVYAVTTPTGHIINVYCDMDTKDGGWIVIQRRLNAKVSFDRNWDEYRNGFGDLHTSFWMGNEYIHLFTSNKTQRVRFDMWDWEGNTAYAEYDNFKVDSEMESYRIHISGYKGDAGDAINHYHDDIGFSTADKDNDNWYGNCGKRDKAGWWFRDCSYASPNGRYHDLEDPRGYHQTSFEDGIIWYHWKPDYTYSLKRIEIKMRPSE</sequence>
<dbReference type="Proteomes" id="UP000749559">
    <property type="component" value="Unassembled WGS sequence"/>
</dbReference>
<keyword evidence="2" id="KW-0964">Secreted</keyword>
<dbReference type="PANTHER" id="PTHR47221:SF6">
    <property type="entry name" value="FIBRINOGEN ALPHA CHAIN"/>
    <property type="match status" value="1"/>
</dbReference>
<dbReference type="PROSITE" id="PS51406">
    <property type="entry name" value="FIBRINOGEN_C_2"/>
    <property type="match status" value="1"/>
</dbReference>
<dbReference type="InterPro" id="IPR020837">
    <property type="entry name" value="Fibrinogen_CS"/>
</dbReference>
<gene>
    <name evidence="7" type="ORF">OFUS_LOCUS13297</name>
</gene>
<comment type="caution">
    <text evidence="7">The sequence shown here is derived from an EMBL/GenBank/DDBJ whole genome shotgun (WGS) entry which is preliminary data.</text>
</comment>
<evidence type="ECO:0000256" key="3">
    <source>
        <dbReference type="ARBA" id="ARBA00022729"/>
    </source>
</evidence>
<keyword evidence="4" id="KW-0175">Coiled coil</keyword>
<dbReference type="SMART" id="SM00186">
    <property type="entry name" value="FBG"/>
    <property type="match status" value="1"/>
</dbReference>
<dbReference type="GO" id="GO:0005576">
    <property type="term" value="C:extracellular region"/>
    <property type="evidence" value="ECO:0007669"/>
    <property type="project" value="UniProtKB-SubCell"/>
</dbReference>
<name>A0A8J1YCC8_OWEFU</name>
<evidence type="ECO:0000313" key="7">
    <source>
        <dbReference type="EMBL" id="CAH1787648.1"/>
    </source>
</evidence>